<evidence type="ECO:0000313" key="3">
    <source>
        <dbReference type="Proteomes" id="UP001054857"/>
    </source>
</evidence>
<comment type="caution">
    <text evidence="2">The sequence shown here is derived from an EMBL/GenBank/DDBJ whole genome shotgun (WGS) entry which is preliminary data.</text>
</comment>
<dbReference type="EMBL" id="BMAR01000035">
    <property type="protein sequence ID" value="GFR50123.1"/>
    <property type="molecule type" value="Genomic_DNA"/>
</dbReference>
<keyword evidence="3" id="KW-1185">Reference proteome</keyword>
<protein>
    <submittedName>
        <fullName evidence="2">Uncharacterized protein</fullName>
    </submittedName>
</protein>
<evidence type="ECO:0000313" key="2">
    <source>
        <dbReference type="EMBL" id="GFR50123.1"/>
    </source>
</evidence>
<feature type="compositionally biased region" description="Low complexity" evidence="1">
    <location>
        <begin position="78"/>
        <end position="90"/>
    </location>
</feature>
<gene>
    <name evidence="2" type="ORF">Agub_g12274</name>
</gene>
<reference evidence="2 3" key="1">
    <citation type="journal article" date="2021" name="Sci. Rep.">
        <title>Genome sequencing of the multicellular alga Astrephomene provides insights into convergent evolution of germ-soma differentiation.</title>
        <authorList>
            <person name="Yamashita S."/>
            <person name="Yamamoto K."/>
            <person name="Matsuzaki R."/>
            <person name="Suzuki S."/>
            <person name="Yamaguchi H."/>
            <person name="Hirooka S."/>
            <person name="Minakuchi Y."/>
            <person name="Miyagishima S."/>
            <person name="Kawachi M."/>
            <person name="Toyoda A."/>
            <person name="Nozaki H."/>
        </authorList>
    </citation>
    <scope>NUCLEOTIDE SEQUENCE [LARGE SCALE GENOMIC DNA]</scope>
    <source>
        <strain evidence="2 3">NIES-4017</strain>
    </source>
</reference>
<feature type="compositionally biased region" description="Low complexity" evidence="1">
    <location>
        <begin position="128"/>
        <end position="139"/>
    </location>
</feature>
<dbReference type="AlphaFoldDB" id="A0AAD3E0R3"/>
<evidence type="ECO:0000256" key="1">
    <source>
        <dbReference type="SAM" id="MobiDB-lite"/>
    </source>
</evidence>
<feature type="region of interest" description="Disordered" evidence="1">
    <location>
        <begin position="70"/>
        <end position="175"/>
    </location>
</feature>
<feature type="region of interest" description="Disordered" evidence="1">
    <location>
        <begin position="328"/>
        <end position="357"/>
    </location>
</feature>
<organism evidence="2 3">
    <name type="scientific">Astrephomene gubernaculifera</name>
    <dbReference type="NCBI Taxonomy" id="47775"/>
    <lineage>
        <taxon>Eukaryota</taxon>
        <taxon>Viridiplantae</taxon>
        <taxon>Chlorophyta</taxon>
        <taxon>core chlorophytes</taxon>
        <taxon>Chlorophyceae</taxon>
        <taxon>CS clade</taxon>
        <taxon>Chlamydomonadales</taxon>
        <taxon>Astrephomenaceae</taxon>
        <taxon>Astrephomene</taxon>
    </lineage>
</organism>
<accession>A0AAD3E0R3</accession>
<sequence>MLEYASPTSQRPLPDCGFIKERSLSVESTVTEEVYIVSDTAAAEAAALLYYLRAGKRRRKATDAIGRQEADELSQLDGHSSSSSGSACSGRTLPERTTAISTRPPVPSGTRTYVWRGPKRNLRAPSPATATACTALQPPSSDPDEEDQPAAAGGPPGQVPGGAPTPGPESTALTTPFAAGVPWSTAGGSAGGCAAAAAASERTDRDKEWAALTTWLRMNLHHPRTTKREVLFLGHQQEGRGWHFFLNPALGWDDVSPETKMRLRTLPQETELAFARKYPGKPERDWVKKTQKYRPPGCSVTYAVPLAEMVYSLTAIYYRFEGRPGTRTAAPRGAAAAAAAAADSPGGATTESSEQAD</sequence>
<proteinExistence type="predicted"/>
<dbReference type="Proteomes" id="UP001054857">
    <property type="component" value="Unassembled WGS sequence"/>
</dbReference>
<name>A0AAD3E0R3_9CHLO</name>
<feature type="compositionally biased region" description="Low complexity" evidence="1">
    <location>
        <begin position="328"/>
        <end position="349"/>
    </location>
</feature>